<dbReference type="PROSITE" id="PS51233">
    <property type="entry name" value="VWFD"/>
    <property type="match status" value="1"/>
</dbReference>
<sequence>HTKQSKLNKPIEEPLPTRRPRSRPARNVQDQQQNPSIPSVAEPDSQKRRNEYLLRAMQQTGDAVAGVLDLSAQFKGSKPAFVASTVAHAASRVNGSSSFLVFYNQQLNNRSQQDDKQVCLFTQVLKPQVPLLHFNDAVEFDPTSTVKMVMNAGSKCQDGAQATVHGQLTRNEEYVTFTKNRALTKLCLAQMSKHHTNLLRACQNVTYHADDLKDYTFTAKYDKTFPDFVKRKVYQLYSILRYRHNQHVHEDPFMATSYDDPSQLDVNVRMDNLRRTMNVTLKSPLGESDFTNVPLSGWQRHLLTENPRLSPYERVWDYELPLYNEPTCVVDEDVINTFDNNTFHFKFDNWNFTLMEVRHDTQNLKHFILKMKQEGLNKVIYAEGYNVQLQLKNGHKKPKVYFYNKNINYSKDHVTKLVHDGHDMGHVFELPKRGVVVSLTRNAVNLLYDNNRLMVKSSNSYRNQTTGICGTMDGEQVTDTLKFNKCYELDIREFIYTFSGRVVLTETCIYPLFHKTLNPNKMPLLQQITLDESQPSLQTSSESDENTPSQTPPSISESNSSSSSSSSETIEPTLDPTILVQTAVPSNLVEPRPMTKQNIINVTNVIRRDNEICMSVERLPTCVDASRAADTKLVVKQYVCMPDSPAAQHYLKLIKKGINPDLSHKRNTIQLQVKIPLKCIRER</sequence>
<dbReference type="Pfam" id="PF00094">
    <property type="entry name" value="VWD"/>
    <property type="match status" value="1"/>
</dbReference>
<dbReference type="InterPro" id="IPR050733">
    <property type="entry name" value="Vitellogenin/Apolipophorin"/>
</dbReference>
<feature type="non-terminal residue" evidence="3">
    <location>
        <position position="1"/>
    </location>
</feature>
<feature type="domain" description="VWFD" evidence="2">
    <location>
        <begin position="326"/>
        <end position="509"/>
    </location>
</feature>
<dbReference type="PANTHER" id="PTHR23345">
    <property type="entry name" value="VITELLOGENIN-RELATED"/>
    <property type="match status" value="1"/>
</dbReference>
<evidence type="ECO:0000259" key="2">
    <source>
        <dbReference type="PROSITE" id="PS51233"/>
    </source>
</evidence>
<protein>
    <recommendedName>
        <fullName evidence="2">VWFD domain-containing protein</fullName>
    </recommendedName>
</protein>
<dbReference type="GO" id="GO:0005319">
    <property type="term" value="F:lipid transporter activity"/>
    <property type="evidence" value="ECO:0007669"/>
    <property type="project" value="TreeGrafter"/>
</dbReference>
<proteinExistence type="predicted"/>
<dbReference type="SMART" id="SM00216">
    <property type="entry name" value="VWD"/>
    <property type="match status" value="1"/>
</dbReference>
<feature type="compositionally biased region" description="Polar residues" evidence="1">
    <location>
        <begin position="28"/>
        <end position="37"/>
    </location>
</feature>
<reference evidence="3" key="2">
    <citation type="submission" date="2023-05" db="EMBL/GenBank/DDBJ databases">
        <authorList>
            <person name="Fouks B."/>
        </authorList>
    </citation>
    <scope>NUCLEOTIDE SEQUENCE</scope>
    <source>
        <strain evidence="3">Stay&amp;Tobe</strain>
        <tissue evidence="3">Testes</tissue>
    </source>
</reference>
<evidence type="ECO:0000256" key="1">
    <source>
        <dbReference type="SAM" id="MobiDB-lite"/>
    </source>
</evidence>
<gene>
    <name evidence="3" type="ORF">L9F63_024516</name>
</gene>
<feature type="compositionally biased region" description="Low complexity" evidence="1">
    <location>
        <begin position="552"/>
        <end position="573"/>
    </location>
</feature>
<dbReference type="EMBL" id="JASPKZ010008460">
    <property type="protein sequence ID" value="KAJ9579376.1"/>
    <property type="molecule type" value="Genomic_DNA"/>
</dbReference>
<reference evidence="3" key="1">
    <citation type="journal article" date="2023" name="IScience">
        <title>Live-bearing cockroach genome reveals convergent evolutionary mechanisms linked to viviparity in insects and beyond.</title>
        <authorList>
            <person name="Fouks B."/>
            <person name="Harrison M.C."/>
            <person name="Mikhailova A.A."/>
            <person name="Marchal E."/>
            <person name="English S."/>
            <person name="Carruthers M."/>
            <person name="Jennings E.C."/>
            <person name="Chiamaka E.L."/>
            <person name="Frigard R.A."/>
            <person name="Pippel M."/>
            <person name="Attardo G.M."/>
            <person name="Benoit J.B."/>
            <person name="Bornberg-Bauer E."/>
            <person name="Tobe S.S."/>
        </authorList>
    </citation>
    <scope>NUCLEOTIDE SEQUENCE</scope>
    <source>
        <strain evidence="3">Stay&amp;Tobe</strain>
    </source>
</reference>
<evidence type="ECO:0000313" key="4">
    <source>
        <dbReference type="Proteomes" id="UP001233999"/>
    </source>
</evidence>
<dbReference type="AlphaFoldDB" id="A0AAD7ZFF2"/>
<keyword evidence="4" id="KW-1185">Reference proteome</keyword>
<feature type="region of interest" description="Disordered" evidence="1">
    <location>
        <begin position="534"/>
        <end position="576"/>
    </location>
</feature>
<dbReference type="InterPro" id="IPR001846">
    <property type="entry name" value="VWF_type-D"/>
</dbReference>
<dbReference type="PANTHER" id="PTHR23345:SF15">
    <property type="entry name" value="VITELLOGENIN 1-RELATED"/>
    <property type="match status" value="1"/>
</dbReference>
<feature type="region of interest" description="Disordered" evidence="1">
    <location>
        <begin position="1"/>
        <end position="46"/>
    </location>
</feature>
<comment type="caution">
    <text evidence="3">The sequence shown here is derived from an EMBL/GenBank/DDBJ whole genome shotgun (WGS) entry which is preliminary data.</text>
</comment>
<accession>A0AAD7ZFF2</accession>
<dbReference type="Proteomes" id="UP001233999">
    <property type="component" value="Unassembled WGS sequence"/>
</dbReference>
<organism evidence="3 4">
    <name type="scientific">Diploptera punctata</name>
    <name type="common">Pacific beetle cockroach</name>
    <dbReference type="NCBI Taxonomy" id="6984"/>
    <lineage>
        <taxon>Eukaryota</taxon>
        <taxon>Metazoa</taxon>
        <taxon>Ecdysozoa</taxon>
        <taxon>Arthropoda</taxon>
        <taxon>Hexapoda</taxon>
        <taxon>Insecta</taxon>
        <taxon>Pterygota</taxon>
        <taxon>Neoptera</taxon>
        <taxon>Polyneoptera</taxon>
        <taxon>Dictyoptera</taxon>
        <taxon>Blattodea</taxon>
        <taxon>Blaberoidea</taxon>
        <taxon>Blaberidae</taxon>
        <taxon>Diplopterinae</taxon>
        <taxon>Diploptera</taxon>
    </lineage>
</organism>
<evidence type="ECO:0000313" key="3">
    <source>
        <dbReference type="EMBL" id="KAJ9579376.1"/>
    </source>
</evidence>
<name>A0AAD7ZFF2_DIPPU</name>